<dbReference type="STRING" id="293613.A1E_00080"/>
<organism evidence="1 2">
    <name type="scientific">Rickettsia canadensis (strain McKiel)</name>
    <dbReference type="NCBI Taxonomy" id="293613"/>
    <lineage>
        <taxon>Bacteria</taxon>
        <taxon>Pseudomonadati</taxon>
        <taxon>Pseudomonadota</taxon>
        <taxon>Alphaproteobacteria</taxon>
        <taxon>Rickettsiales</taxon>
        <taxon>Rickettsiaceae</taxon>
        <taxon>Rickettsieae</taxon>
        <taxon>Rickettsia</taxon>
        <taxon>belli group</taxon>
    </lineage>
</organism>
<keyword evidence="1" id="KW-0012">Acyltransferase</keyword>
<sequence>MDNFKSNVYIHGHKTDCDVRNLNITTYLSTMNFVNICNLHIHKAYKLFPKITAAEYSSKINKAISIKNYIPLLSLTGDLLDSMLDSFDHETGKPIKYEKILDWPCIEYDPKDDTLGKKAIDKVLNFIPVNSID</sequence>
<reference evidence="2" key="1">
    <citation type="submission" date="2007-09" db="EMBL/GenBank/DDBJ databases">
        <title>Complete genome sequence of Rickettsia canadensis.</title>
        <authorList>
            <person name="Madan A."/>
            <person name="Fahey J."/>
            <person name="Helton E."/>
            <person name="Ketteman M."/>
            <person name="Madan A."/>
            <person name="Rodrigues S."/>
            <person name="Sanchez A."/>
            <person name="Whiting M."/>
            <person name="Dasch G."/>
            <person name="Eremeeva M."/>
        </authorList>
    </citation>
    <scope>NUCLEOTIDE SEQUENCE [LARGE SCALE GENOMIC DNA]</scope>
    <source>
        <strain evidence="2">McKiel</strain>
    </source>
</reference>
<dbReference type="AlphaFoldDB" id="A8EX86"/>
<dbReference type="RefSeq" id="WP_012148170.1">
    <property type="nucleotide sequence ID" value="NC_009879.1"/>
</dbReference>
<dbReference type="Proteomes" id="UP000007056">
    <property type="component" value="Chromosome"/>
</dbReference>
<dbReference type="HOGENOM" id="CLU_1905125_0_0_5"/>
<evidence type="ECO:0000313" key="2">
    <source>
        <dbReference type="Proteomes" id="UP000007056"/>
    </source>
</evidence>
<accession>A8EX86</accession>
<dbReference type="EMBL" id="CP000409">
    <property type="protein sequence ID" value="ABV72969.1"/>
    <property type="molecule type" value="Genomic_DNA"/>
</dbReference>
<gene>
    <name evidence="1" type="primary">lpxD</name>
    <name evidence="1" type="ordered locus">A1E_00080</name>
</gene>
<proteinExistence type="predicted"/>
<evidence type="ECO:0000313" key="1">
    <source>
        <dbReference type="EMBL" id="ABV72969.1"/>
    </source>
</evidence>
<protein>
    <submittedName>
        <fullName evidence="1">UDP-3-O-[3-hydroxymyristoyl] glucosamine N-acyltransferase</fullName>
    </submittedName>
</protein>
<dbReference type="KEGG" id="rcm:A1E_00080"/>
<name>A8EX86_RICCK</name>
<keyword evidence="1" id="KW-0808">Transferase</keyword>
<dbReference type="eggNOG" id="COG0507">
    <property type="taxonomic scope" value="Bacteria"/>
</dbReference>
<dbReference type="GO" id="GO:0016746">
    <property type="term" value="F:acyltransferase activity"/>
    <property type="evidence" value="ECO:0007669"/>
    <property type="project" value="UniProtKB-KW"/>
</dbReference>